<reference evidence="3" key="1">
    <citation type="submission" date="2016-10" db="EMBL/GenBank/DDBJ databases">
        <authorList>
            <person name="Varghese N."/>
            <person name="Submissions S."/>
        </authorList>
    </citation>
    <scope>NUCLEOTIDE SEQUENCE [LARGE SCALE GENOMIC DNA]</scope>
    <source>
        <strain evidence="3">DSM 15363</strain>
    </source>
</reference>
<keyword evidence="1" id="KW-0812">Transmembrane</keyword>
<dbReference type="OrthoDB" id="795933at2"/>
<accession>A0A1G7WLQ6</accession>
<evidence type="ECO:0000313" key="3">
    <source>
        <dbReference type="Proteomes" id="UP000199492"/>
    </source>
</evidence>
<evidence type="ECO:0000256" key="1">
    <source>
        <dbReference type="SAM" id="Phobius"/>
    </source>
</evidence>
<feature type="transmembrane region" description="Helical" evidence="1">
    <location>
        <begin position="12"/>
        <end position="28"/>
    </location>
</feature>
<feature type="transmembrane region" description="Helical" evidence="1">
    <location>
        <begin position="75"/>
        <end position="95"/>
    </location>
</feature>
<dbReference type="Proteomes" id="UP000199492">
    <property type="component" value="Unassembled WGS sequence"/>
</dbReference>
<dbReference type="RefSeq" id="WP_092465922.1">
    <property type="nucleotide sequence ID" value="NZ_FNCZ01000001.1"/>
</dbReference>
<name>A0A1G7WLQ6_9FLAO</name>
<gene>
    <name evidence="2" type="ORF">SAMN04489796_101418</name>
</gene>
<organism evidence="2 3">
    <name type="scientific">Winogradskyella thalassocola</name>
    <dbReference type="NCBI Taxonomy" id="262004"/>
    <lineage>
        <taxon>Bacteria</taxon>
        <taxon>Pseudomonadati</taxon>
        <taxon>Bacteroidota</taxon>
        <taxon>Flavobacteriia</taxon>
        <taxon>Flavobacteriales</taxon>
        <taxon>Flavobacteriaceae</taxon>
        <taxon>Winogradskyella</taxon>
    </lineage>
</organism>
<keyword evidence="1" id="KW-1133">Transmembrane helix</keyword>
<keyword evidence="3" id="KW-1185">Reference proteome</keyword>
<feature type="transmembrane region" description="Helical" evidence="1">
    <location>
        <begin position="34"/>
        <end position="54"/>
    </location>
</feature>
<dbReference type="EMBL" id="FNCZ01000001">
    <property type="protein sequence ID" value="SDG72921.1"/>
    <property type="molecule type" value="Genomic_DNA"/>
</dbReference>
<dbReference type="AlphaFoldDB" id="A0A1G7WLQ6"/>
<dbReference type="STRING" id="262004.SAMN04489796_101418"/>
<feature type="transmembrane region" description="Helical" evidence="1">
    <location>
        <begin position="146"/>
        <end position="167"/>
    </location>
</feature>
<keyword evidence="1" id="KW-0472">Membrane</keyword>
<feature type="transmembrane region" description="Helical" evidence="1">
    <location>
        <begin position="179"/>
        <end position="197"/>
    </location>
</feature>
<protein>
    <submittedName>
        <fullName evidence="2">Uncharacterized protein</fullName>
    </submittedName>
</protein>
<proteinExistence type="predicted"/>
<evidence type="ECO:0000313" key="2">
    <source>
        <dbReference type="EMBL" id="SDG72921.1"/>
    </source>
</evidence>
<sequence>MSLGLKKSRIAEILSLIVLSIITIIAIVNKQVSVFYIIYLFWFDELLKTIFDFLKSRFQNKNIIHLQRYKGLVKSRFFMLGIYLIFILVCFGILLDWNDSDIVIGNFEVFFFKNLWFNISVLGFLGREIVQYYYDDTIQPSAHNIVSKGMLTLHLSIILGVLLWFFFSKNWDNDIFNLSAYNSTLAILPFVIIKFVFEIMEINDRHKSVNTSSKL</sequence>